<dbReference type="EMBL" id="AYLO01000053">
    <property type="protein sequence ID" value="ESS72497.1"/>
    <property type="molecule type" value="Genomic_DNA"/>
</dbReference>
<evidence type="ECO:0000256" key="1">
    <source>
        <dbReference type="SAM" id="MobiDB-lite"/>
    </source>
</evidence>
<gene>
    <name evidence="3" type="ORF">MGMO_55c00280</name>
</gene>
<sequence>MAFKNAAFLAIATILLNLGILGDANAARIDVSCELRSTTATVGDTHGAGSGSGRGGLDDPVGGGGVPRSKVTVRGYGFPKGKYYAKVDSGGNSVKSRPKAAVSRQVQFEFDSNPEDVILEAKTAIHPAFIQGGVVRASIRDAKTKLLIKGYMTTNCIIR</sequence>
<feature type="chain" id="PRO_5004733615" evidence="2">
    <location>
        <begin position="27"/>
        <end position="159"/>
    </location>
</feature>
<keyword evidence="2" id="KW-0732">Signal</keyword>
<dbReference type="RefSeq" id="WP_023494499.1">
    <property type="nucleotide sequence ID" value="NZ_AYLO01000053.1"/>
</dbReference>
<proteinExistence type="predicted"/>
<evidence type="ECO:0000256" key="2">
    <source>
        <dbReference type="SAM" id="SignalP"/>
    </source>
</evidence>
<reference evidence="3 4" key="1">
    <citation type="journal article" date="2013" name="Genome Announc.">
        <title>Draft Genome Sequence of the Methanotrophic Gammaproteobacterium Methyloglobulus morosus DSM 22980 Strain KoM1.</title>
        <authorList>
            <person name="Poehlein A."/>
            <person name="Deutzmann J.S."/>
            <person name="Daniel R."/>
            <person name="Simeonova D.D."/>
        </authorList>
    </citation>
    <scope>NUCLEOTIDE SEQUENCE [LARGE SCALE GENOMIC DNA]</scope>
    <source>
        <strain evidence="3 4">KoM1</strain>
    </source>
</reference>
<dbReference type="AlphaFoldDB" id="V5C1Y8"/>
<comment type="caution">
    <text evidence="3">The sequence shown here is derived from an EMBL/GenBank/DDBJ whole genome shotgun (WGS) entry which is preliminary data.</text>
</comment>
<organism evidence="3 4">
    <name type="scientific">Methyloglobulus morosus KoM1</name>
    <dbReference type="NCBI Taxonomy" id="1116472"/>
    <lineage>
        <taxon>Bacteria</taxon>
        <taxon>Pseudomonadati</taxon>
        <taxon>Pseudomonadota</taxon>
        <taxon>Gammaproteobacteria</taxon>
        <taxon>Methylococcales</taxon>
        <taxon>Methylococcaceae</taxon>
        <taxon>Methyloglobulus</taxon>
    </lineage>
</organism>
<feature type="region of interest" description="Disordered" evidence="1">
    <location>
        <begin position="40"/>
        <end position="69"/>
    </location>
</feature>
<protein>
    <submittedName>
        <fullName evidence="3">Uncharacterized protein</fullName>
    </submittedName>
</protein>
<dbReference type="Proteomes" id="UP000017842">
    <property type="component" value="Unassembled WGS sequence"/>
</dbReference>
<feature type="compositionally biased region" description="Gly residues" evidence="1">
    <location>
        <begin position="46"/>
        <end position="66"/>
    </location>
</feature>
<feature type="signal peptide" evidence="2">
    <location>
        <begin position="1"/>
        <end position="26"/>
    </location>
</feature>
<evidence type="ECO:0000313" key="3">
    <source>
        <dbReference type="EMBL" id="ESS72497.1"/>
    </source>
</evidence>
<dbReference type="STRING" id="1116472.MGMO_55c00280"/>
<evidence type="ECO:0000313" key="4">
    <source>
        <dbReference type="Proteomes" id="UP000017842"/>
    </source>
</evidence>
<keyword evidence="4" id="KW-1185">Reference proteome</keyword>
<accession>V5C1Y8</accession>
<name>V5C1Y8_9GAMM</name>